<gene>
    <name evidence="2" type="ORF">OKW52_18010</name>
</gene>
<protein>
    <recommendedName>
        <fullName evidence="4">Transcriptional regulator</fullName>
    </recommendedName>
</protein>
<organism evidence="2 3">
    <name type="scientific">Pararhodobacter zhoushanensis</name>
    <dbReference type="NCBI Taxonomy" id="2479545"/>
    <lineage>
        <taxon>Bacteria</taxon>
        <taxon>Pseudomonadati</taxon>
        <taxon>Pseudomonadota</taxon>
        <taxon>Alphaproteobacteria</taxon>
        <taxon>Rhodobacterales</taxon>
        <taxon>Paracoccaceae</taxon>
        <taxon>Pararhodobacter</taxon>
    </lineage>
</organism>
<reference evidence="2 3" key="1">
    <citation type="submission" date="2022-10" db="EMBL/GenBank/DDBJ databases">
        <title>Pararhodobacter sp. nov., isolated from marine algae.</title>
        <authorList>
            <person name="Choi B.J."/>
            <person name="Kim J.M."/>
            <person name="Lee J.K."/>
            <person name="Choi D.G."/>
            <person name="Jeon C.O."/>
        </authorList>
    </citation>
    <scope>NUCLEOTIDE SEQUENCE [LARGE SCALE GENOMIC DNA]</scope>
    <source>
        <strain evidence="2 3">ZQ420</strain>
    </source>
</reference>
<evidence type="ECO:0000256" key="1">
    <source>
        <dbReference type="SAM" id="MobiDB-lite"/>
    </source>
</evidence>
<name>A0ABT3H2V3_9RHOB</name>
<feature type="region of interest" description="Disordered" evidence="1">
    <location>
        <begin position="119"/>
        <end position="139"/>
    </location>
</feature>
<dbReference type="Proteomes" id="UP001208938">
    <property type="component" value="Unassembled WGS sequence"/>
</dbReference>
<accession>A0ABT3H2V3</accession>
<evidence type="ECO:0000313" key="3">
    <source>
        <dbReference type="Proteomes" id="UP001208938"/>
    </source>
</evidence>
<evidence type="ECO:0000313" key="2">
    <source>
        <dbReference type="EMBL" id="MCW1934097.1"/>
    </source>
</evidence>
<evidence type="ECO:0008006" key="4">
    <source>
        <dbReference type="Google" id="ProtNLM"/>
    </source>
</evidence>
<comment type="caution">
    <text evidence="2">The sequence shown here is derived from an EMBL/GenBank/DDBJ whole genome shotgun (WGS) entry which is preliminary data.</text>
</comment>
<dbReference type="EMBL" id="JAPDFL010000001">
    <property type="protein sequence ID" value="MCW1934097.1"/>
    <property type="molecule type" value="Genomic_DNA"/>
</dbReference>
<sequence length="139" mass="15180">MSRPVRIALAHWGAELPDWVLALARACETSSQNKVAARLDRSAALVSNVLRKSYSGNMAAVEELVRGVYLAETIACPALGTLPLHECRAWRDKARSFQNTNALRVRMYRACQTCPRFAPAAPGDPQTQTQPLSKGSADD</sequence>
<dbReference type="RefSeq" id="WP_264506922.1">
    <property type="nucleotide sequence ID" value="NZ_JAPDFL010000001.1"/>
</dbReference>
<keyword evidence="3" id="KW-1185">Reference proteome</keyword>
<proteinExistence type="predicted"/>